<dbReference type="PROSITE" id="PS51462">
    <property type="entry name" value="NUDIX"/>
    <property type="match status" value="1"/>
</dbReference>
<evidence type="ECO:0000256" key="11">
    <source>
        <dbReference type="ARBA" id="ARBA00023235"/>
    </source>
</evidence>
<reference evidence="13 14" key="1">
    <citation type="submission" date="2011-02" db="EMBL/GenBank/DDBJ databases">
        <title>The Genome Sequence of Sphaeroforma arctica JP610.</title>
        <authorList>
            <consortium name="The Broad Institute Genome Sequencing Platform"/>
            <person name="Russ C."/>
            <person name="Cuomo C."/>
            <person name="Young S.K."/>
            <person name="Zeng Q."/>
            <person name="Gargeya S."/>
            <person name="Alvarado L."/>
            <person name="Berlin A."/>
            <person name="Chapman S.B."/>
            <person name="Chen Z."/>
            <person name="Freedman E."/>
            <person name="Gellesch M."/>
            <person name="Goldberg J."/>
            <person name="Griggs A."/>
            <person name="Gujja S."/>
            <person name="Heilman E."/>
            <person name="Heiman D."/>
            <person name="Howarth C."/>
            <person name="Mehta T."/>
            <person name="Neiman D."/>
            <person name="Pearson M."/>
            <person name="Roberts A."/>
            <person name="Saif S."/>
            <person name="Shea T."/>
            <person name="Shenoy N."/>
            <person name="Sisk P."/>
            <person name="Stolte C."/>
            <person name="Sykes S."/>
            <person name="White J."/>
            <person name="Yandava C."/>
            <person name="Burger G."/>
            <person name="Gray M.W."/>
            <person name="Holland P.W.H."/>
            <person name="King N."/>
            <person name="Lang F.B.F."/>
            <person name="Roger A.J."/>
            <person name="Ruiz-Trillo I."/>
            <person name="Haas B."/>
            <person name="Nusbaum C."/>
            <person name="Birren B."/>
        </authorList>
    </citation>
    <scope>NUCLEOTIDE SEQUENCE [LARGE SCALE GENOMIC DNA]</scope>
    <source>
        <strain evidence="13 14">JP610</strain>
    </source>
</reference>
<dbReference type="GO" id="GO:0009240">
    <property type="term" value="P:isopentenyl diphosphate biosynthetic process"/>
    <property type="evidence" value="ECO:0007669"/>
    <property type="project" value="TreeGrafter"/>
</dbReference>
<dbReference type="PANTHER" id="PTHR10885:SF0">
    <property type="entry name" value="ISOPENTENYL-DIPHOSPHATE DELTA-ISOMERASE"/>
    <property type="match status" value="1"/>
</dbReference>
<evidence type="ECO:0000256" key="10">
    <source>
        <dbReference type="ARBA" id="ARBA00023229"/>
    </source>
</evidence>
<keyword evidence="11 13" id="KW-0413">Isomerase</keyword>
<organism evidence="13 14">
    <name type="scientific">Sphaeroforma arctica JP610</name>
    <dbReference type="NCBI Taxonomy" id="667725"/>
    <lineage>
        <taxon>Eukaryota</taxon>
        <taxon>Ichthyosporea</taxon>
        <taxon>Ichthyophonida</taxon>
        <taxon>Sphaeroforma</taxon>
    </lineage>
</organism>
<dbReference type="eggNOG" id="KOG0142">
    <property type="taxonomic scope" value="Eukaryota"/>
</dbReference>
<feature type="domain" description="Nudix hydrolase" evidence="12">
    <location>
        <begin position="53"/>
        <end position="202"/>
    </location>
</feature>
<accession>A0A0L0G8Y1</accession>
<dbReference type="GO" id="GO:0046872">
    <property type="term" value="F:metal ion binding"/>
    <property type="evidence" value="ECO:0007669"/>
    <property type="project" value="UniProtKB-KW"/>
</dbReference>
<comment type="cofactor">
    <cofactor evidence="1">
        <name>Mg(2+)</name>
        <dbReference type="ChEBI" id="CHEBI:18420"/>
    </cofactor>
</comment>
<evidence type="ECO:0000256" key="3">
    <source>
        <dbReference type="ARBA" id="ARBA00007579"/>
    </source>
</evidence>
<comment type="similarity">
    <text evidence="3">Belongs to the IPP isomerase type 1 family.</text>
</comment>
<keyword evidence="6" id="KW-0479">Metal-binding</keyword>
<comment type="pathway">
    <text evidence="2">Isoprenoid biosynthesis; dimethylallyl diphosphate biosynthesis; dimethylallyl diphosphate from isopentenyl diphosphate: step 1/1.</text>
</comment>
<dbReference type="OrthoDB" id="510307at2759"/>
<keyword evidence="14" id="KW-1185">Reference proteome</keyword>
<name>A0A0L0G8Y1_9EUKA</name>
<evidence type="ECO:0000256" key="9">
    <source>
        <dbReference type="ARBA" id="ARBA00023098"/>
    </source>
</evidence>
<evidence type="ECO:0000313" key="13">
    <source>
        <dbReference type="EMBL" id="KNC85487.1"/>
    </source>
</evidence>
<dbReference type="FunFam" id="3.90.79.10:FF:000012">
    <property type="entry name" value="Isopentenyl-diphosphate Delta-isomerase 1"/>
    <property type="match status" value="1"/>
</dbReference>
<dbReference type="SUPFAM" id="SSF55811">
    <property type="entry name" value="Nudix"/>
    <property type="match status" value="1"/>
</dbReference>
<dbReference type="GO" id="GO:0005737">
    <property type="term" value="C:cytoplasm"/>
    <property type="evidence" value="ECO:0007669"/>
    <property type="project" value="TreeGrafter"/>
</dbReference>
<dbReference type="Pfam" id="PF00293">
    <property type="entry name" value="NUDIX"/>
    <property type="match status" value="1"/>
</dbReference>
<dbReference type="GO" id="GO:0004452">
    <property type="term" value="F:isopentenyl-diphosphate delta-isomerase activity"/>
    <property type="evidence" value="ECO:0007669"/>
    <property type="project" value="UniProtKB-EC"/>
</dbReference>
<keyword evidence="7" id="KW-0460">Magnesium</keyword>
<dbReference type="EC" id="5.3.3.2" evidence="4"/>
<keyword evidence="5" id="KW-0444">Lipid biosynthesis</keyword>
<evidence type="ECO:0000259" key="12">
    <source>
        <dbReference type="PROSITE" id="PS51462"/>
    </source>
</evidence>
<evidence type="ECO:0000256" key="7">
    <source>
        <dbReference type="ARBA" id="ARBA00022842"/>
    </source>
</evidence>
<protein>
    <recommendedName>
        <fullName evidence="4">isopentenyl-diphosphate Delta-isomerase</fullName>
        <ecNumber evidence="4">5.3.3.2</ecNumber>
    </recommendedName>
</protein>
<evidence type="ECO:0000256" key="1">
    <source>
        <dbReference type="ARBA" id="ARBA00001946"/>
    </source>
</evidence>
<dbReference type="EMBL" id="KQ241699">
    <property type="protein sequence ID" value="KNC85487.1"/>
    <property type="molecule type" value="Genomic_DNA"/>
</dbReference>
<evidence type="ECO:0000256" key="8">
    <source>
        <dbReference type="ARBA" id="ARBA00022955"/>
    </source>
</evidence>
<dbReference type="AlphaFoldDB" id="A0A0L0G8Y1"/>
<dbReference type="Gene3D" id="3.90.79.10">
    <property type="entry name" value="Nucleoside Triphosphate Pyrophosphohydrolase"/>
    <property type="match status" value="1"/>
</dbReference>
<dbReference type="InterPro" id="IPR000086">
    <property type="entry name" value="NUDIX_hydrolase_dom"/>
</dbReference>
<dbReference type="GO" id="GO:0050992">
    <property type="term" value="P:dimethylallyl diphosphate biosynthetic process"/>
    <property type="evidence" value="ECO:0007669"/>
    <property type="project" value="UniProtKB-UniPathway"/>
</dbReference>
<keyword evidence="10" id="KW-0414">Isoprene biosynthesis</keyword>
<dbReference type="RefSeq" id="XP_014159389.1">
    <property type="nucleotide sequence ID" value="XM_014303914.1"/>
</dbReference>
<evidence type="ECO:0000256" key="5">
    <source>
        <dbReference type="ARBA" id="ARBA00022516"/>
    </source>
</evidence>
<proteinExistence type="inferred from homology"/>
<sequence>MMGAADSEIFQGCDDEQVRLMAEMCIEIDTDDNAIGSVSKKEAHLMPNINKGLLHRAFSVFLFNTEGKLLLQQRATEKITFPDCWTNTCCSHPLSRPEEILTKDQMGAKNAAVRKLDHELGITGVTTDQLEFLTRIQYMAPSDGMWGEHEIDYILFAQCDVEVHANENEVRAYKYVTQDELKDLFRQSETDESVKITPWFKLICETLLYKWWDNLACLQKVKDVETIHRF</sequence>
<dbReference type="GO" id="GO:0006694">
    <property type="term" value="P:steroid biosynthetic process"/>
    <property type="evidence" value="ECO:0007669"/>
    <property type="project" value="UniProtKB-KW"/>
</dbReference>
<dbReference type="CDD" id="cd02885">
    <property type="entry name" value="NUDIX_IPP_Isomerase"/>
    <property type="match status" value="1"/>
</dbReference>
<dbReference type="InterPro" id="IPR011876">
    <property type="entry name" value="IsopentenylPP_isomerase_typ1"/>
</dbReference>
<dbReference type="Proteomes" id="UP000054560">
    <property type="component" value="Unassembled WGS sequence"/>
</dbReference>
<dbReference type="NCBIfam" id="TIGR02150">
    <property type="entry name" value="IPP_isom_1"/>
    <property type="match status" value="1"/>
</dbReference>
<dbReference type="PANTHER" id="PTHR10885">
    <property type="entry name" value="ISOPENTENYL-DIPHOSPHATE DELTA-ISOMERASE"/>
    <property type="match status" value="1"/>
</dbReference>
<gene>
    <name evidence="13" type="ORF">SARC_02324</name>
</gene>
<keyword evidence="8" id="KW-0752">Steroid biosynthesis</keyword>
<keyword evidence="9" id="KW-0443">Lipid metabolism</keyword>
<dbReference type="InterPro" id="IPR015797">
    <property type="entry name" value="NUDIX_hydrolase-like_dom_sf"/>
</dbReference>
<dbReference type="UniPathway" id="UPA00059">
    <property type="reaction ID" value="UER00104"/>
</dbReference>
<evidence type="ECO:0000256" key="6">
    <source>
        <dbReference type="ARBA" id="ARBA00022723"/>
    </source>
</evidence>
<dbReference type="GeneID" id="25902828"/>
<dbReference type="STRING" id="667725.A0A0L0G8Y1"/>
<dbReference type="PIRSF" id="PIRSF018427">
    <property type="entry name" value="Isopntndiph_ism"/>
    <property type="match status" value="1"/>
</dbReference>
<evidence type="ECO:0000256" key="2">
    <source>
        <dbReference type="ARBA" id="ARBA00004826"/>
    </source>
</evidence>
<evidence type="ECO:0000313" key="14">
    <source>
        <dbReference type="Proteomes" id="UP000054560"/>
    </source>
</evidence>
<evidence type="ECO:0000256" key="4">
    <source>
        <dbReference type="ARBA" id="ARBA00012057"/>
    </source>
</evidence>